<name>A0A2K1QTG1_9PEZI</name>
<feature type="compositionally biased region" description="Basic residues" evidence="1">
    <location>
        <begin position="144"/>
        <end position="153"/>
    </location>
</feature>
<feature type="region of interest" description="Disordered" evidence="1">
    <location>
        <begin position="605"/>
        <end position="856"/>
    </location>
</feature>
<feature type="compositionally biased region" description="Polar residues" evidence="1">
    <location>
        <begin position="396"/>
        <end position="409"/>
    </location>
</feature>
<reference evidence="2 3" key="1">
    <citation type="submission" date="2017-06" db="EMBL/GenBank/DDBJ databases">
        <title>Draft genome sequence of a variant of Elsinoe murrayae.</title>
        <authorList>
            <person name="Cheng Q."/>
        </authorList>
    </citation>
    <scope>NUCLEOTIDE SEQUENCE [LARGE SCALE GENOMIC DNA]</scope>
    <source>
        <strain evidence="2 3">CQ-2017a</strain>
    </source>
</reference>
<dbReference type="OrthoDB" id="10676423at2759"/>
<feature type="region of interest" description="Disordered" evidence="1">
    <location>
        <begin position="996"/>
        <end position="1138"/>
    </location>
</feature>
<accession>A0A2K1QTG1</accession>
<feature type="compositionally biased region" description="Basic and acidic residues" evidence="1">
    <location>
        <begin position="525"/>
        <end position="557"/>
    </location>
</feature>
<feature type="compositionally biased region" description="Basic and acidic residues" evidence="1">
    <location>
        <begin position="192"/>
        <end position="207"/>
    </location>
</feature>
<feature type="compositionally biased region" description="Basic and acidic residues" evidence="1">
    <location>
        <begin position="1021"/>
        <end position="1038"/>
    </location>
</feature>
<keyword evidence="3" id="KW-1185">Reference proteome</keyword>
<evidence type="ECO:0000313" key="3">
    <source>
        <dbReference type="Proteomes" id="UP000243797"/>
    </source>
</evidence>
<sequence>MLHRTHAVRLNLQIFSQRHPRAFNSSGHCPTTPRVGFPPRKDKRPLQIKTTTPQRDVLQNDSGIMSTRSRPWRRHKYDPDYVPGGPIPGVTQPPIPSVRDRRPTGYPGRIYPLGLPNEGMDGMPRPQNLPSDSEHTGKPSPFRRVSKLFRKRSTSYLITSSSSEREDPAVSEDAGISMEDRAQREPLLPPAERSHTPDALDTVKEHTAQSSSSDADVSVQSSEGNLSIPTPSPRFSPRRPSESASLRDQHSENVNQPFGVTKSMSQATDQPKTSSKSSSIARPHRESLSTDPLPSPSSGVERMPDLIESFSETLNEHQEGHPPKFSHKGLPPIDTTASERKRSSIPISPKTTANPPASLPGILKKTSTVDTSEARNASTRRAEASSSAGHSRHDSQFSNHAHKSSNGGQTPHVRIAEPTKPNRTTEEHQRVIESIAQQVRAEKIRLSKHGRRRSLEAVKAADEEKDLELADEIDRRMYLAKKEKWDANQAHRRHPSTTRIDDVVLSEADRKRVDRVARKTIERKRTVDKRKKEEDVKAEAKAAKKREKQFQKDELKISTRMAEAAPADVTGESGPGPATLQSRRISRISEAVKAVSSGLNDAYKALSTKSHTYKNPSYVGKGKGREGESTPDHKFTTTRPDGTPYRRSSFVESVTSTGEGRAPPRASAQREGEWASCSSRRSSYSASGRGRDSSRTPSRRSHGQLRAVESEASSAPSVPPLPPMPSGNDSGPLFKRQAPLPFKTDDQITPIGPPTAPATGPNVPAIDAPESEIPISPGPPFQDPSPDDIRTDSGSSNPRFEEEEVLPSVEQETTTESPEPSRPGRDELYNQLGDLASSPPPPVNTAASHSSAGQDVDTIEDVGRVEELPISVRGTIAQRWTKLITKDIAERRIKQKCRKNKAKESKLEQVAVRRHREEMFRRYRIAMGQRNTDNLYSWMHWAVNGMFRAVNLPEREFSDPRMRNGYEAWRKRERAIERWEQYMELEKAQVDADIAQNERERQAEEAKKDEVKQATKAQKHSAKEEKKARRRLEKREKSLNPSRNDSILASASRRIPHILRPRLRRTASTSDEKTAIPEVRVTSPSTVADQTGQQTDRVTSPPGSPQAANKDDPPKQIDGSVASDDSYRSRSWSPLSEL</sequence>
<evidence type="ECO:0000256" key="1">
    <source>
        <dbReference type="SAM" id="MobiDB-lite"/>
    </source>
</evidence>
<feature type="compositionally biased region" description="Low complexity" evidence="1">
    <location>
        <begin position="208"/>
        <end position="235"/>
    </location>
</feature>
<dbReference type="EMBL" id="NKHZ01000043">
    <property type="protein sequence ID" value="PNS18230.1"/>
    <property type="molecule type" value="Genomic_DNA"/>
</dbReference>
<feature type="compositionally biased region" description="Basic and acidic residues" evidence="1">
    <location>
        <begin position="996"/>
        <end position="1013"/>
    </location>
</feature>
<feature type="compositionally biased region" description="Polar residues" evidence="1">
    <location>
        <begin position="1129"/>
        <end position="1138"/>
    </location>
</feature>
<dbReference type="Proteomes" id="UP000243797">
    <property type="component" value="Unassembled WGS sequence"/>
</dbReference>
<feature type="compositionally biased region" description="Low complexity" evidence="1">
    <location>
        <begin position="289"/>
        <end position="298"/>
    </location>
</feature>
<feature type="compositionally biased region" description="Basic and acidic residues" evidence="1">
    <location>
        <begin position="239"/>
        <end position="251"/>
    </location>
</feature>
<proteinExistence type="predicted"/>
<organism evidence="2 3">
    <name type="scientific">Sphaceloma murrayae</name>
    <dbReference type="NCBI Taxonomy" id="2082308"/>
    <lineage>
        <taxon>Eukaryota</taxon>
        <taxon>Fungi</taxon>
        <taxon>Dikarya</taxon>
        <taxon>Ascomycota</taxon>
        <taxon>Pezizomycotina</taxon>
        <taxon>Dothideomycetes</taxon>
        <taxon>Dothideomycetidae</taxon>
        <taxon>Myriangiales</taxon>
        <taxon>Elsinoaceae</taxon>
        <taxon>Sphaceloma</taxon>
    </lineage>
</organism>
<feature type="compositionally biased region" description="Basic residues" evidence="1">
    <location>
        <begin position="1054"/>
        <end position="1065"/>
    </location>
</feature>
<dbReference type="AlphaFoldDB" id="A0A2K1QTG1"/>
<protein>
    <submittedName>
        <fullName evidence="2">Uncharacterized protein</fullName>
    </submittedName>
</protein>
<feature type="compositionally biased region" description="Polar residues" evidence="1">
    <location>
        <begin position="345"/>
        <end position="355"/>
    </location>
</feature>
<gene>
    <name evidence="2" type="ORF">CAC42_7599</name>
</gene>
<feature type="compositionally biased region" description="Basic and acidic residues" evidence="1">
    <location>
        <begin position="623"/>
        <end position="635"/>
    </location>
</feature>
<comment type="caution">
    <text evidence="2">The sequence shown here is derived from an EMBL/GenBank/DDBJ whole genome shotgun (WGS) entry which is preliminary data.</text>
</comment>
<dbReference type="InParanoid" id="A0A2K1QTG1"/>
<feature type="compositionally biased region" description="Polar residues" evidence="1">
    <location>
        <begin position="1040"/>
        <end position="1049"/>
    </location>
</feature>
<feature type="compositionally biased region" description="Polar residues" evidence="1">
    <location>
        <begin position="1082"/>
        <end position="1098"/>
    </location>
</feature>
<feature type="compositionally biased region" description="Polar residues" evidence="1">
    <location>
        <begin position="252"/>
        <end position="280"/>
    </location>
</feature>
<feature type="compositionally biased region" description="Low complexity" evidence="1">
    <location>
        <begin position="676"/>
        <end position="688"/>
    </location>
</feature>
<evidence type="ECO:0000313" key="2">
    <source>
        <dbReference type="EMBL" id="PNS18230.1"/>
    </source>
</evidence>
<feature type="region of interest" description="Disordered" evidence="1">
    <location>
        <begin position="21"/>
        <end position="428"/>
    </location>
</feature>
<feature type="compositionally biased region" description="Polar residues" evidence="1">
    <location>
        <begin position="48"/>
        <end position="69"/>
    </location>
</feature>
<feature type="compositionally biased region" description="Low complexity" evidence="1">
    <location>
        <begin position="374"/>
        <end position="388"/>
    </location>
</feature>
<feature type="region of interest" description="Disordered" evidence="1">
    <location>
        <begin position="525"/>
        <end position="585"/>
    </location>
</feature>
<feature type="compositionally biased region" description="Low complexity" evidence="1">
    <location>
        <begin position="806"/>
        <end position="818"/>
    </location>
</feature>